<keyword evidence="3" id="KW-1185">Reference proteome</keyword>
<dbReference type="AlphaFoldDB" id="A0A6M4J992"/>
<proteinExistence type="predicted"/>
<feature type="transmembrane region" description="Helical" evidence="1">
    <location>
        <begin position="138"/>
        <end position="156"/>
    </location>
</feature>
<reference evidence="2 3" key="1">
    <citation type="submission" date="2020-05" db="EMBL/GenBank/DDBJ databases">
        <title>Novel Mycoplasma species detected in Mirounga angustirostris (northern elephant seal) from the USA.</title>
        <authorList>
            <person name="Volokhov D.V."/>
        </authorList>
    </citation>
    <scope>NUCLEOTIDE SEQUENCE [LARGE SCALE GENOMIC DNA]</scope>
    <source>
        <strain evidence="2 3">Mirounga ES2806-GEN</strain>
    </source>
</reference>
<feature type="transmembrane region" description="Helical" evidence="1">
    <location>
        <begin position="94"/>
        <end position="118"/>
    </location>
</feature>
<accession>A0A6M4J992</accession>
<keyword evidence="1" id="KW-0812">Transmembrane</keyword>
<protein>
    <submittedName>
        <fullName evidence="2">Uncharacterized protein</fullName>
    </submittedName>
</protein>
<keyword evidence="1" id="KW-0472">Membrane</keyword>
<keyword evidence="1" id="KW-1133">Transmembrane helix</keyword>
<dbReference type="EMBL" id="CP053096">
    <property type="protein sequence ID" value="QJR43500.1"/>
    <property type="molecule type" value="Genomic_DNA"/>
</dbReference>
<organism evidence="2 3">
    <name type="scientific">Mycoplasma miroungigenitalium</name>
    <dbReference type="NCBI Taxonomy" id="754515"/>
    <lineage>
        <taxon>Bacteria</taxon>
        <taxon>Bacillati</taxon>
        <taxon>Mycoplasmatota</taxon>
        <taxon>Mollicutes</taxon>
        <taxon>Mycoplasmataceae</taxon>
        <taxon>Mycoplasma</taxon>
    </lineage>
</organism>
<feature type="transmembrane region" description="Helical" evidence="1">
    <location>
        <begin position="51"/>
        <end position="74"/>
    </location>
</feature>
<evidence type="ECO:0000313" key="2">
    <source>
        <dbReference type="EMBL" id="QJR43500.1"/>
    </source>
</evidence>
<dbReference type="RefSeq" id="WP_171111308.1">
    <property type="nucleotide sequence ID" value="NZ_CP053096.1"/>
</dbReference>
<dbReference type="Proteomes" id="UP000500686">
    <property type="component" value="Chromosome"/>
</dbReference>
<sequence length="376" mass="41349">METLNNYLEPIKKFFGSADKPSMGLLPIAIFIIFCLIAALWGYFKGVWSAITMLILTTIGAVLAFAIAPKIHWVEKIIDTSKEPYSNYKEEIEAIIAGLNLFVILALIQIIALIITGISMKISRLTARQLKKRNKKTLLVKTLGLAVAPLSALPFASATVNISGIFGYNNKPIQINDALLEKLSQGKIKGLSRYLPIVTTAIKISMDKENIQNISNISETFTESPSADYNKETNTLTITPFSKEPTQEQIQTFNSTTSLISTILDGTSKTEESYNVFVKSIAQIPVDEEQKQQAKQALNDFVQKVKDEGIDPSKTKVNLNLISNDLKPITANLTKEQKTRVVTELANHFLGSIDEETTAIAVGLLDSLIINQNAAA</sequence>
<evidence type="ECO:0000313" key="3">
    <source>
        <dbReference type="Proteomes" id="UP000500686"/>
    </source>
</evidence>
<gene>
    <name evidence="2" type="ORF">HLA87_01715</name>
</gene>
<name>A0A6M4J992_9MOLU</name>
<evidence type="ECO:0000256" key="1">
    <source>
        <dbReference type="SAM" id="Phobius"/>
    </source>
</evidence>
<feature type="transmembrane region" description="Helical" evidence="1">
    <location>
        <begin position="24"/>
        <end position="44"/>
    </location>
</feature>
<dbReference type="KEGG" id="mmir:HLA87_01715"/>